<proteinExistence type="predicted"/>
<keyword evidence="2" id="KW-1185">Reference proteome</keyword>
<sequence length="119" mass="13451">MTYACSVFAHAMSSILKKLQTVQNKFCRKTMDAHWSVKNSVFHGGLGLPTINLFMKDASKRFFDMAQSHPNPLIASVATYKLPPAHHFLRRPRNILSDPSDALTSEVKRFTEAKKMILS</sequence>
<gene>
    <name evidence="1" type="ORF">EVAR_99275_1</name>
</gene>
<evidence type="ECO:0000313" key="1">
    <source>
        <dbReference type="EMBL" id="GBP84376.1"/>
    </source>
</evidence>
<reference evidence="1 2" key="1">
    <citation type="journal article" date="2019" name="Commun. Biol.">
        <title>The bagworm genome reveals a unique fibroin gene that provides high tensile strength.</title>
        <authorList>
            <person name="Kono N."/>
            <person name="Nakamura H."/>
            <person name="Ohtoshi R."/>
            <person name="Tomita M."/>
            <person name="Numata K."/>
            <person name="Arakawa K."/>
        </authorList>
    </citation>
    <scope>NUCLEOTIDE SEQUENCE [LARGE SCALE GENOMIC DNA]</scope>
</reference>
<keyword evidence="1" id="KW-0548">Nucleotidyltransferase</keyword>
<dbReference type="Proteomes" id="UP000299102">
    <property type="component" value="Unassembled WGS sequence"/>
</dbReference>
<dbReference type="OrthoDB" id="6818650at2759"/>
<dbReference type="EMBL" id="BGZK01001675">
    <property type="protein sequence ID" value="GBP84376.1"/>
    <property type="molecule type" value="Genomic_DNA"/>
</dbReference>
<name>A0A4C1Z702_EUMVA</name>
<protein>
    <submittedName>
        <fullName evidence="1">Probable RNA-directed DNA polymerase from transposon X-element</fullName>
    </submittedName>
</protein>
<organism evidence="1 2">
    <name type="scientific">Eumeta variegata</name>
    <name type="common">Bagworm moth</name>
    <name type="synonym">Eumeta japonica</name>
    <dbReference type="NCBI Taxonomy" id="151549"/>
    <lineage>
        <taxon>Eukaryota</taxon>
        <taxon>Metazoa</taxon>
        <taxon>Ecdysozoa</taxon>
        <taxon>Arthropoda</taxon>
        <taxon>Hexapoda</taxon>
        <taxon>Insecta</taxon>
        <taxon>Pterygota</taxon>
        <taxon>Neoptera</taxon>
        <taxon>Endopterygota</taxon>
        <taxon>Lepidoptera</taxon>
        <taxon>Glossata</taxon>
        <taxon>Ditrysia</taxon>
        <taxon>Tineoidea</taxon>
        <taxon>Psychidae</taxon>
        <taxon>Oiketicinae</taxon>
        <taxon>Eumeta</taxon>
    </lineage>
</organism>
<dbReference type="AlphaFoldDB" id="A0A4C1Z702"/>
<keyword evidence="1" id="KW-0695">RNA-directed DNA polymerase</keyword>
<evidence type="ECO:0000313" key="2">
    <source>
        <dbReference type="Proteomes" id="UP000299102"/>
    </source>
</evidence>
<comment type="caution">
    <text evidence="1">The sequence shown here is derived from an EMBL/GenBank/DDBJ whole genome shotgun (WGS) entry which is preliminary data.</text>
</comment>
<dbReference type="GO" id="GO:0003964">
    <property type="term" value="F:RNA-directed DNA polymerase activity"/>
    <property type="evidence" value="ECO:0007669"/>
    <property type="project" value="UniProtKB-KW"/>
</dbReference>
<accession>A0A4C1Z702</accession>
<keyword evidence="1" id="KW-0808">Transferase</keyword>